<evidence type="ECO:0000256" key="7">
    <source>
        <dbReference type="ARBA" id="ARBA00023242"/>
    </source>
</evidence>
<protein>
    <submittedName>
        <fullName evidence="10">DNA-binding transcription factor</fullName>
    </submittedName>
</protein>
<evidence type="ECO:0000256" key="2">
    <source>
        <dbReference type="ARBA" id="ARBA00022745"/>
    </source>
</evidence>
<evidence type="ECO:0000256" key="3">
    <source>
        <dbReference type="ARBA" id="ARBA00022821"/>
    </source>
</evidence>
<evidence type="ECO:0000256" key="4">
    <source>
        <dbReference type="ARBA" id="ARBA00023015"/>
    </source>
</evidence>
<dbReference type="InterPro" id="IPR001471">
    <property type="entry name" value="AP2/ERF_dom"/>
</dbReference>
<keyword evidence="5 10" id="KW-0238">DNA-binding</keyword>
<dbReference type="Proteomes" id="UP001454036">
    <property type="component" value="Unassembled WGS sequence"/>
</dbReference>
<dbReference type="FunFam" id="3.30.730.10:FF:000001">
    <property type="entry name" value="Ethylene-responsive transcription factor 2"/>
    <property type="match status" value="1"/>
</dbReference>
<dbReference type="PROSITE" id="PS51032">
    <property type="entry name" value="AP2_ERF"/>
    <property type="match status" value="1"/>
</dbReference>
<evidence type="ECO:0000256" key="8">
    <source>
        <dbReference type="SAM" id="MobiDB-lite"/>
    </source>
</evidence>
<dbReference type="PRINTS" id="PR00367">
    <property type="entry name" value="ETHRSPELEMNT"/>
</dbReference>
<evidence type="ECO:0000313" key="11">
    <source>
        <dbReference type="Proteomes" id="UP001454036"/>
    </source>
</evidence>
<evidence type="ECO:0000256" key="1">
    <source>
        <dbReference type="ARBA" id="ARBA00004123"/>
    </source>
</evidence>
<sequence>METSSENKPFTLFEPIHTQSGICLLQRNTSLSHPSERRGRKKQAEPGRFLGVRRRPWGRYAAEIRDPSTKERHWLGTFDSAQEAALAYDNAALSMKGTQARTNFIYHCDNNHQNTLIFPSLITPFDLQTIFDQPSQTNVLEINETKELEVDGFKKEMSNNVSFDHDNNLFFPCDDRNSGYLDSIVPETCLKPPGTSDQNNACNLKDNGNSSEKQVEFDGNKNVNFLDNGSTKEESLSCYGGVEDNGSWDLYAMINKSNVLIGEGACMGLMGGFYV</sequence>
<accession>A0AAV3PX82</accession>
<proteinExistence type="predicted"/>
<dbReference type="PANTHER" id="PTHR31677:SF49">
    <property type="entry name" value="ETHYLENE-RESPONSIVE TRANSCRIPTION FACTOR ERF086"/>
    <property type="match status" value="1"/>
</dbReference>
<gene>
    <name evidence="10" type="ORF">LIER_13340</name>
</gene>
<dbReference type="CDD" id="cd00018">
    <property type="entry name" value="AP2"/>
    <property type="match status" value="1"/>
</dbReference>
<dbReference type="AlphaFoldDB" id="A0AAV3PX82"/>
<dbReference type="GO" id="GO:0003700">
    <property type="term" value="F:DNA-binding transcription factor activity"/>
    <property type="evidence" value="ECO:0007669"/>
    <property type="project" value="InterPro"/>
</dbReference>
<feature type="compositionally biased region" description="Basic and acidic residues" evidence="8">
    <location>
        <begin position="34"/>
        <end position="45"/>
    </location>
</feature>
<dbReference type="Gene3D" id="3.30.730.10">
    <property type="entry name" value="AP2/ERF domain"/>
    <property type="match status" value="1"/>
</dbReference>
<dbReference type="SUPFAM" id="SSF54171">
    <property type="entry name" value="DNA-binding domain"/>
    <property type="match status" value="1"/>
</dbReference>
<keyword evidence="7" id="KW-0539">Nucleus</keyword>
<comment type="caution">
    <text evidence="10">The sequence shown here is derived from an EMBL/GenBank/DDBJ whole genome shotgun (WGS) entry which is preliminary data.</text>
</comment>
<keyword evidence="3" id="KW-0611">Plant defense</keyword>
<evidence type="ECO:0000259" key="9">
    <source>
        <dbReference type="PROSITE" id="PS51032"/>
    </source>
</evidence>
<evidence type="ECO:0000256" key="6">
    <source>
        <dbReference type="ARBA" id="ARBA00023163"/>
    </source>
</evidence>
<keyword evidence="4" id="KW-0805">Transcription regulation</keyword>
<dbReference type="PANTHER" id="PTHR31677">
    <property type="entry name" value="AP2 DOMAIN CLASS TRANSCRIPTION FACTOR"/>
    <property type="match status" value="1"/>
</dbReference>
<dbReference type="GO" id="GO:0006952">
    <property type="term" value="P:defense response"/>
    <property type="evidence" value="ECO:0007669"/>
    <property type="project" value="UniProtKB-KW"/>
</dbReference>
<comment type="subcellular location">
    <subcellularLocation>
        <location evidence="1">Nucleus</location>
    </subcellularLocation>
</comment>
<reference evidence="10 11" key="1">
    <citation type="submission" date="2024-01" db="EMBL/GenBank/DDBJ databases">
        <title>The complete chloroplast genome sequence of Lithospermum erythrorhizon: insights into the phylogenetic relationship among Boraginaceae species and the maternal lineages of purple gromwells.</title>
        <authorList>
            <person name="Okada T."/>
            <person name="Watanabe K."/>
        </authorList>
    </citation>
    <scope>NUCLEOTIDE SEQUENCE [LARGE SCALE GENOMIC DNA]</scope>
</reference>
<evidence type="ECO:0000256" key="5">
    <source>
        <dbReference type="ARBA" id="ARBA00023125"/>
    </source>
</evidence>
<dbReference type="InterPro" id="IPR016177">
    <property type="entry name" value="DNA-bd_dom_sf"/>
</dbReference>
<keyword evidence="6" id="KW-0804">Transcription</keyword>
<evidence type="ECO:0000313" key="10">
    <source>
        <dbReference type="EMBL" id="GAA0155656.1"/>
    </source>
</evidence>
<dbReference type="GO" id="GO:0005634">
    <property type="term" value="C:nucleus"/>
    <property type="evidence" value="ECO:0007669"/>
    <property type="project" value="UniProtKB-SubCell"/>
</dbReference>
<feature type="region of interest" description="Disordered" evidence="8">
    <location>
        <begin position="27"/>
        <end position="48"/>
    </location>
</feature>
<dbReference type="EMBL" id="BAABME010002679">
    <property type="protein sequence ID" value="GAA0155656.1"/>
    <property type="molecule type" value="Genomic_DNA"/>
</dbReference>
<keyword evidence="11" id="KW-1185">Reference proteome</keyword>
<dbReference type="Pfam" id="PF00847">
    <property type="entry name" value="AP2"/>
    <property type="match status" value="1"/>
</dbReference>
<keyword evidence="2" id="KW-0936">Ethylene signaling pathway</keyword>
<dbReference type="SMART" id="SM00380">
    <property type="entry name" value="AP2"/>
    <property type="match status" value="1"/>
</dbReference>
<dbReference type="GO" id="GO:0009873">
    <property type="term" value="P:ethylene-activated signaling pathway"/>
    <property type="evidence" value="ECO:0007669"/>
    <property type="project" value="UniProtKB-KW"/>
</dbReference>
<feature type="domain" description="AP2/ERF" evidence="9">
    <location>
        <begin position="48"/>
        <end position="105"/>
    </location>
</feature>
<dbReference type="GO" id="GO:0003677">
    <property type="term" value="F:DNA binding"/>
    <property type="evidence" value="ECO:0007669"/>
    <property type="project" value="UniProtKB-KW"/>
</dbReference>
<organism evidence="10 11">
    <name type="scientific">Lithospermum erythrorhizon</name>
    <name type="common">Purple gromwell</name>
    <name type="synonym">Lithospermum officinale var. erythrorhizon</name>
    <dbReference type="NCBI Taxonomy" id="34254"/>
    <lineage>
        <taxon>Eukaryota</taxon>
        <taxon>Viridiplantae</taxon>
        <taxon>Streptophyta</taxon>
        <taxon>Embryophyta</taxon>
        <taxon>Tracheophyta</taxon>
        <taxon>Spermatophyta</taxon>
        <taxon>Magnoliopsida</taxon>
        <taxon>eudicotyledons</taxon>
        <taxon>Gunneridae</taxon>
        <taxon>Pentapetalae</taxon>
        <taxon>asterids</taxon>
        <taxon>lamiids</taxon>
        <taxon>Boraginales</taxon>
        <taxon>Boraginaceae</taxon>
        <taxon>Boraginoideae</taxon>
        <taxon>Lithospermeae</taxon>
        <taxon>Lithospermum</taxon>
    </lineage>
</organism>
<dbReference type="InterPro" id="IPR036955">
    <property type="entry name" value="AP2/ERF_dom_sf"/>
</dbReference>
<name>A0AAV3PX82_LITER</name>